<reference evidence="3 4" key="1">
    <citation type="submission" date="2022-09" db="EMBL/GenBank/DDBJ databases">
        <authorList>
            <person name="Palmer J.M."/>
        </authorList>
    </citation>
    <scope>NUCLEOTIDE SEQUENCE [LARGE SCALE GENOMIC DNA]</scope>
    <source>
        <strain evidence="3 4">DSM 7382</strain>
    </source>
</reference>
<feature type="transmembrane region" description="Helical" evidence="2">
    <location>
        <begin position="301"/>
        <end position="318"/>
    </location>
</feature>
<name>A0AAW0G5A8_9APHY</name>
<comment type="caution">
    <text evidence="3">The sequence shown here is derived from an EMBL/GenBank/DDBJ whole genome shotgun (WGS) entry which is preliminary data.</text>
</comment>
<feature type="compositionally biased region" description="Pro residues" evidence="1">
    <location>
        <begin position="498"/>
        <end position="512"/>
    </location>
</feature>
<evidence type="ECO:0000313" key="3">
    <source>
        <dbReference type="EMBL" id="KAK7685173.1"/>
    </source>
</evidence>
<feature type="region of interest" description="Disordered" evidence="1">
    <location>
        <begin position="498"/>
        <end position="535"/>
    </location>
</feature>
<evidence type="ECO:0000313" key="4">
    <source>
        <dbReference type="Proteomes" id="UP001385951"/>
    </source>
</evidence>
<dbReference type="Proteomes" id="UP001385951">
    <property type="component" value="Unassembled WGS sequence"/>
</dbReference>
<protein>
    <recommendedName>
        <fullName evidence="5">Transmembrane protein</fullName>
    </recommendedName>
</protein>
<accession>A0AAW0G5A8</accession>
<proteinExistence type="predicted"/>
<dbReference type="EMBL" id="JASBNA010000021">
    <property type="protein sequence ID" value="KAK7685173.1"/>
    <property type="molecule type" value="Genomic_DNA"/>
</dbReference>
<keyword evidence="2" id="KW-0472">Membrane</keyword>
<evidence type="ECO:0000256" key="2">
    <source>
        <dbReference type="SAM" id="Phobius"/>
    </source>
</evidence>
<gene>
    <name evidence="3" type="ORF">QCA50_011536</name>
</gene>
<keyword evidence="2" id="KW-1133">Transmembrane helix</keyword>
<feature type="region of interest" description="Disordered" evidence="1">
    <location>
        <begin position="377"/>
        <end position="400"/>
    </location>
</feature>
<keyword evidence="4" id="KW-1185">Reference proteome</keyword>
<evidence type="ECO:0008006" key="5">
    <source>
        <dbReference type="Google" id="ProtNLM"/>
    </source>
</evidence>
<keyword evidence="2" id="KW-0812">Transmembrane</keyword>
<organism evidence="3 4">
    <name type="scientific">Cerrena zonata</name>
    <dbReference type="NCBI Taxonomy" id="2478898"/>
    <lineage>
        <taxon>Eukaryota</taxon>
        <taxon>Fungi</taxon>
        <taxon>Dikarya</taxon>
        <taxon>Basidiomycota</taxon>
        <taxon>Agaricomycotina</taxon>
        <taxon>Agaricomycetes</taxon>
        <taxon>Polyporales</taxon>
        <taxon>Cerrenaceae</taxon>
        <taxon>Cerrena</taxon>
    </lineage>
</organism>
<dbReference type="AlphaFoldDB" id="A0AAW0G5A8"/>
<evidence type="ECO:0000256" key="1">
    <source>
        <dbReference type="SAM" id="MobiDB-lite"/>
    </source>
</evidence>
<sequence>MMHNGPMAAFNVSLDDSSPLISYSPSGAWIDTPSNDTIVKSYAAQSLHTTSQQGASATFKFNGTAVWLFGGMRFNYGTYSLQVDGKAVTSGSASSSDAKVGQLLASATDLTMGEHTAVLTATEGSPIDLDSVVFETKIGSYPGSIKQVTIEDSSSNITYTPSSDWDVSSNQFFSEGSVHFAKKDAAQAAFSFTGDALALYGGVSFDHGDYEVKIDGVSHQLNGGSNGSSRVYHPQSLLFFATNLGLNPHNVTVTSRGGDKTPFFDLDSVTVYKSSNGTGSGDGSGGIQFGTGMLNPQINQASASGSAALLAFIVFIVMRRRQHKLKKKLAKNGGSNRSPVFPLQNPDLEAGYYEEKKVPMPMPEPAPARERIPSSVQRYQLQDGGHRQSGPGLPSHPDVYLGDALQKSQLDRSDTTNTRWSQASTDTTLTDYYRGDPYKSQESLTVPAMPPMPSTAPLNVQSRARDTTFTQLSASTHSSMGDFADYYRESTATVMVPLPQPELPRTPLPGTPRRPNRPPELVLELGGTKFDNVPL</sequence>
<dbReference type="Gene3D" id="2.60.120.260">
    <property type="entry name" value="Galactose-binding domain-like"/>
    <property type="match status" value="2"/>
</dbReference>